<dbReference type="InterPro" id="IPR008271">
    <property type="entry name" value="Ser/Thr_kinase_AS"/>
</dbReference>
<dbReference type="GO" id="GO:0070985">
    <property type="term" value="C:transcription factor TFIIK complex"/>
    <property type="evidence" value="ECO:0007669"/>
    <property type="project" value="EnsemblFungi"/>
</dbReference>
<evidence type="ECO:0000256" key="8">
    <source>
        <dbReference type="ARBA" id="ARBA00022840"/>
    </source>
</evidence>
<keyword evidence="4" id="KW-0723">Serine/threonine-protein kinase</keyword>
<keyword evidence="6" id="KW-0547">Nucleotide-binding</keyword>
<dbReference type="GO" id="GO:0010508">
    <property type="term" value="P:positive regulation of autophagy"/>
    <property type="evidence" value="ECO:0007669"/>
    <property type="project" value="EnsemblFungi"/>
</dbReference>
<dbReference type="GO" id="GO:0006370">
    <property type="term" value="P:7-methylguanosine mRNA capping"/>
    <property type="evidence" value="ECO:0007669"/>
    <property type="project" value="EnsemblFungi"/>
</dbReference>
<dbReference type="EMBL" id="KK365173">
    <property type="protein sequence ID" value="KCZ80572.1"/>
    <property type="molecule type" value="Genomic_DNA"/>
</dbReference>
<dbReference type="PROSITE" id="PS00108">
    <property type="entry name" value="PROTEIN_KINASE_ST"/>
    <property type="match status" value="1"/>
</dbReference>
<dbReference type="GO" id="GO:0032968">
    <property type="term" value="P:positive regulation of transcription elongation by RNA polymerase II"/>
    <property type="evidence" value="ECO:0007669"/>
    <property type="project" value="EnsemblFungi"/>
</dbReference>
<dbReference type="GO" id="GO:0005524">
    <property type="term" value="F:ATP binding"/>
    <property type="evidence" value="ECO:0007669"/>
    <property type="project" value="UniProtKB-KW"/>
</dbReference>
<evidence type="ECO:0000259" key="10">
    <source>
        <dbReference type="PROSITE" id="PS50011"/>
    </source>
</evidence>
<evidence type="ECO:0000256" key="6">
    <source>
        <dbReference type="ARBA" id="ARBA00022741"/>
    </source>
</evidence>
<dbReference type="GO" id="GO:1905866">
    <property type="term" value="P:positive regulation of Atg1/ULK1 kinase complex assembly"/>
    <property type="evidence" value="ECO:0007669"/>
    <property type="project" value="EnsemblFungi"/>
</dbReference>
<evidence type="ECO:0000256" key="3">
    <source>
        <dbReference type="ARBA" id="ARBA00012409"/>
    </source>
</evidence>
<gene>
    <name evidence="11" type="ORF">H312_02029</name>
</gene>
<keyword evidence="12" id="KW-1185">Reference proteome</keyword>
<dbReference type="Gene3D" id="1.10.510.10">
    <property type="entry name" value="Transferase(Phosphotransferase) domain 1"/>
    <property type="match status" value="1"/>
</dbReference>
<evidence type="ECO:0000256" key="9">
    <source>
        <dbReference type="ARBA" id="ARBA00023242"/>
    </source>
</evidence>
<dbReference type="PROSITE" id="PS50011">
    <property type="entry name" value="PROTEIN_KINASE_DOM"/>
    <property type="match status" value="1"/>
</dbReference>
<dbReference type="HOGENOM" id="CLU_000288_181_6_1"/>
<dbReference type="OrthoDB" id="1732493at2759"/>
<dbReference type="InterPro" id="IPR011009">
    <property type="entry name" value="Kinase-like_dom_sf"/>
</dbReference>
<dbReference type="GO" id="GO:0006995">
    <property type="term" value="P:cellular response to nitrogen starvation"/>
    <property type="evidence" value="ECO:0007669"/>
    <property type="project" value="EnsemblFungi"/>
</dbReference>
<sequence length="313" mass="36269">MSYSYIKKAKIGEGAYSTIYLAEQYEGENENKVIENAEGHFKQIVAIKQFKIMQDVKGIDINAIREIKALKLLRGPHILEMYDIFRYDFSLHIVLEYIPYTLENILKNNKIIILASDIKAWLIMLLKGIYEIHSKYFIHRDIKPNNILFKDGILKIADFGLTRKITNDNMTSNVVTRWYRAPELLLGCKNYSMAVDIWSIGCIMAELYLRVPFFAGDSDISQLDLIFRALGTPDEIYFKKITESLPIKFKKYPRSDLKQLFSAMSDDGMSLLLRMLDFDPAKRPTALEILKDKFFTNNPLPKDKDNVLKTIPI</sequence>
<dbReference type="SMART" id="SM00220">
    <property type="entry name" value="S_TKc"/>
    <property type="match status" value="1"/>
</dbReference>
<dbReference type="FunFam" id="1.10.510.10:FF:000624">
    <property type="entry name" value="Mitogen-activated protein kinase"/>
    <property type="match status" value="1"/>
</dbReference>
<evidence type="ECO:0000256" key="2">
    <source>
        <dbReference type="ARBA" id="ARBA00006485"/>
    </source>
</evidence>
<reference evidence="12" key="1">
    <citation type="submission" date="2013-02" db="EMBL/GenBank/DDBJ databases">
        <authorList>
            <consortium name="The Broad Institute Genome Sequencing Platform"/>
            <person name="Cuomo C."/>
            <person name="Becnel J."/>
            <person name="Sanscrainte N."/>
            <person name="Walker B."/>
            <person name="Young S.K."/>
            <person name="Zeng Q."/>
            <person name="Gargeya S."/>
            <person name="Fitzgerald M."/>
            <person name="Haas B."/>
            <person name="Abouelleil A."/>
            <person name="Alvarado L."/>
            <person name="Arachchi H.M."/>
            <person name="Berlin A.M."/>
            <person name="Chapman S.B."/>
            <person name="Dewar J."/>
            <person name="Goldberg J."/>
            <person name="Griggs A."/>
            <person name="Gujja S."/>
            <person name="Hansen M."/>
            <person name="Howarth C."/>
            <person name="Imamovic A."/>
            <person name="Larimer J."/>
            <person name="McCowan C."/>
            <person name="Murphy C."/>
            <person name="Neiman D."/>
            <person name="Pearson M."/>
            <person name="Priest M."/>
            <person name="Roberts A."/>
            <person name="Saif S."/>
            <person name="Shea T."/>
            <person name="Sisk P."/>
            <person name="Sykes S."/>
            <person name="Wortman J."/>
            <person name="Nusbaum C."/>
            <person name="Birren B."/>
        </authorList>
    </citation>
    <scope>NUCLEOTIDE SEQUENCE [LARGE SCALE GENOMIC DNA]</scope>
    <source>
        <strain evidence="12">PRA339</strain>
    </source>
</reference>
<evidence type="ECO:0000256" key="1">
    <source>
        <dbReference type="ARBA" id="ARBA00004123"/>
    </source>
</evidence>
<dbReference type="Pfam" id="PF00069">
    <property type="entry name" value="Pkinase"/>
    <property type="match status" value="1"/>
</dbReference>
<organism evidence="11 12">
    <name type="scientific">Anncaliia algerae PRA339</name>
    <dbReference type="NCBI Taxonomy" id="1288291"/>
    <lineage>
        <taxon>Eukaryota</taxon>
        <taxon>Fungi</taxon>
        <taxon>Fungi incertae sedis</taxon>
        <taxon>Microsporidia</taxon>
        <taxon>Tubulinosematoidea</taxon>
        <taxon>Tubulinosematidae</taxon>
        <taxon>Anncaliia</taxon>
    </lineage>
</organism>
<dbReference type="GO" id="GO:0060261">
    <property type="term" value="P:positive regulation of transcription initiation by RNA polymerase II"/>
    <property type="evidence" value="ECO:0007669"/>
    <property type="project" value="EnsemblFungi"/>
</dbReference>
<comment type="subcellular location">
    <subcellularLocation>
        <location evidence="1">Nucleus</location>
    </subcellularLocation>
</comment>
<accession>A0A059F0G1</accession>
<keyword evidence="8" id="KW-0067">ATP-binding</keyword>
<evidence type="ECO:0000313" key="12">
    <source>
        <dbReference type="Proteomes" id="UP000030655"/>
    </source>
</evidence>
<dbReference type="GO" id="GO:0006289">
    <property type="term" value="P:nucleotide-excision repair"/>
    <property type="evidence" value="ECO:0007669"/>
    <property type="project" value="EnsemblFungi"/>
</dbReference>
<dbReference type="PANTHER" id="PTHR24056:SF0">
    <property type="entry name" value="CYCLIN-DEPENDENT KINASE 7"/>
    <property type="match status" value="1"/>
</dbReference>
<dbReference type="VEuPathDB" id="MicrosporidiaDB:H312_02029"/>
<proteinExistence type="inferred from homology"/>
<evidence type="ECO:0000256" key="7">
    <source>
        <dbReference type="ARBA" id="ARBA00022777"/>
    </source>
</evidence>
<evidence type="ECO:0000256" key="4">
    <source>
        <dbReference type="ARBA" id="ARBA00022527"/>
    </source>
</evidence>
<dbReference type="GO" id="GO:0005829">
    <property type="term" value="C:cytosol"/>
    <property type="evidence" value="ECO:0007669"/>
    <property type="project" value="EnsemblFungi"/>
</dbReference>
<dbReference type="PANTHER" id="PTHR24056">
    <property type="entry name" value="CELL DIVISION PROTEIN KINASE"/>
    <property type="match status" value="1"/>
</dbReference>
<dbReference type="InterPro" id="IPR000719">
    <property type="entry name" value="Prot_kinase_dom"/>
</dbReference>
<name>A0A059F0G1_9MICR</name>
<dbReference type="GO" id="GO:0000785">
    <property type="term" value="C:chromatin"/>
    <property type="evidence" value="ECO:0007669"/>
    <property type="project" value="EnsemblFungi"/>
</dbReference>
<dbReference type="GO" id="GO:0006367">
    <property type="term" value="P:transcription initiation at RNA polymerase II promoter"/>
    <property type="evidence" value="ECO:0007669"/>
    <property type="project" value="EnsemblFungi"/>
</dbReference>
<comment type="similarity">
    <text evidence="2">Belongs to the protein kinase superfamily. CMGC Ser/Thr protein kinase family. CDC2/CDKX subfamily.</text>
</comment>
<keyword evidence="5" id="KW-0808">Transferase</keyword>
<dbReference type="EC" id="2.7.11.23" evidence="3"/>
<dbReference type="AlphaFoldDB" id="A0A059F0G1"/>
<evidence type="ECO:0000313" key="11">
    <source>
        <dbReference type="EMBL" id="KCZ80572.1"/>
    </source>
</evidence>
<dbReference type="GO" id="GO:0004693">
    <property type="term" value="F:cyclin-dependent protein serine/threonine kinase activity"/>
    <property type="evidence" value="ECO:0007669"/>
    <property type="project" value="EnsemblFungi"/>
</dbReference>
<dbReference type="SUPFAM" id="SSF56112">
    <property type="entry name" value="Protein kinase-like (PK-like)"/>
    <property type="match status" value="1"/>
</dbReference>
<reference evidence="11 12" key="2">
    <citation type="submission" date="2014-03" db="EMBL/GenBank/DDBJ databases">
        <title>The Genome Sequence of Anncaliia algerae insect isolate PRA339.</title>
        <authorList>
            <consortium name="The Broad Institute Genome Sequencing Platform"/>
            <consortium name="The Broad Institute Genome Sequencing Center for Infectious Disease"/>
            <person name="Cuomo C."/>
            <person name="Becnel J."/>
            <person name="Sanscrainte N."/>
            <person name="Walker B."/>
            <person name="Young S.K."/>
            <person name="Zeng Q."/>
            <person name="Gargeya S."/>
            <person name="Fitzgerald M."/>
            <person name="Haas B."/>
            <person name="Abouelleil A."/>
            <person name="Alvarado L."/>
            <person name="Arachchi H.M."/>
            <person name="Berlin A.M."/>
            <person name="Chapman S.B."/>
            <person name="Dewar J."/>
            <person name="Goldberg J."/>
            <person name="Griggs A."/>
            <person name="Gujja S."/>
            <person name="Hansen M."/>
            <person name="Howarth C."/>
            <person name="Imamovic A."/>
            <person name="Larimer J."/>
            <person name="McCowan C."/>
            <person name="Murphy C."/>
            <person name="Neiman D."/>
            <person name="Pearson M."/>
            <person name="Priest M."/>
            <person name="Roberts A."/>
            <person name="Saif S."/>
            <person name="Shea T."/>
            <person name="Sisk P."/>
            <person name="Sykes S."/>
            <person name="Wortman J."/>
            <person name="Nusbaum C."/>
            <person name="Birren B."/>
        </authorList>
    </citation>
    <scope>NUCLEOTIDE SEQUENCE [LARGE SCALE GENOMIC DNA]</scope>
    <source>
        <strain evidence="11 12">PRA339</strain>
    </source>
</reference>
<protein>
    <recommendedName>
        <fullName evidence="3">[RNA-polymerase]-subunit kinase</fullName>
        <ecNumber evidence="3">2.7.11.23</ecNumber>
    </recommendedName>
</protein>
<keyword evidence="7 11" id="KW-0418">Kinase</keyword>
<dbReference type="Proteomes" id="UP000030655">
    <property type="component" value="Unassembled WGS sequence"/>
</dbReference>
<dbReference type="InterPro" id="IPR050108">
    <property type="entry name" value="CDK"/>
</dbReference>
<feature type="domain" description="Protein kinase" evidence="10">
    <location>
        <begin position="5"/>
        <end position="295"/>
    </location>
</feature>
<evidence type="ECO:0000256" key="5">
    <source>
        <dbReference type="ARBA" id="ARBA00022679"/>
    </source>
</evidence>
<dbReference type="Gene3D" id="3.30.200.20">
    <property type="entry name" value="Phosphorylase Kinase, domain 1"/>
    <property type="match status" value="1"/>
</dbReference>
<dbReference type="GO" id="GO:0140836">
    <property type="term" value="F:RNA polymerase II CTD heptapeptide repeat S5 kinase activity"/>
    <property type="evidence" value="ECO:0007669"/>
    <property type="project" value="EnsemblFungi"/>
</dbReference>
<dbReference type="GO" id="GO:0016251">
    <property type="term" value="F:RNA polymerase II general transcription initiation factor activity"/>
    <property type="evidence" value="ECO:0007669"/>
    <property type="project" value="EnsemblFungi"/>
</dbReference>
<dbReference type="STRING" id="1288291.A0A059F0G1"/>
<keyword evidence="9" id="KW-0539">Nucleus</keyword>
<dbReference type="GO" id="GO:0006360">
    <property type="term" value="P:transcription by RNA polymerase I"/>
    <property type="evidence" value="ECO:0007669"/>
    <property type="project" value="EnsemblFungi"/>
</dbReference>